<dbReference type="SUPFAM" id="SSF55469">
    <property type="entry name" value="FMN-dependent nitroreductase-like"/>
    <property type="match status" value="1"/>
</dbReference>
<dbReference type="Pfam" id="PF00881">
    <property type="entry name" value="Nitroreductase"/>
    <property type="match status" value="1"/>
</dbReference>
<accession>A0A370HD62</accession>
<dbReference type="CDD" id="cd02062">
    <property type="entry name" value="Nitro_FMN_reductase"/>
    <property type="match status" value="1"/>
</dbReference>
<evidence type="ECO:0000313" key="2">
    <source>
        <dbReference type="EMBL" id="RDI54345.1"/>
    </source>
</evidence>
<proteinExistence type="predicted"/>
<comment type="caution">
    <text evidence="2">The sequence shown here is derived from an EMBL/GenBank/DDBJ whole genome shotgun (WGS) entry which is preliminary data.</text>
</comment>
<dbReference type="PANTHER" id="PTHR23026">
    <property type="entry name" value="NADPH NITROREDUCTASE"/>
    <property type="match status" value="1"/>
</dbReference>
<gene>
    <name evidence="2" type="ORF">DFR68_102470</name>
</gene>
<keyword evidence="3" id="KW-1185">Reference proteome</keyword>
<dbReference type="AlphaFoldDB" id="A0A370HD62"/>
<dbReference type="Proteomes" id="UP000255355">
    <property type="component" value="Unassembled WGS sequence"/>
</dbReference>
<dbReference type="PANTHER" id="PTHR23026:SF123">
    <property type="entry name" value="NAD(P)H NITROREDUCTASE RV3131-RELATED"/>
    <property type="match status" value="1"/>
</dbReference>
<dbReference type="InterPro" id="IPR050627">
    <property type="entry name" value="Nitroreductase/BluB"/>
</dbReference>
<evidence type="ECO:0000259" key="1">
    <source>
        <dbReference type="Pfam" id="PF00881"/>
    </source>
</evidence>
<dbReference type="InterPro" id="IPR000415">
    <property type="entry name" value="Nitroreductase-like"/>
</dbReference>
<dbReference type="Gene3D" id="3.40.109.10">
    <property type="entry name" value="NADH Oxidase"/>
    <property type="match status" value="1"/>
</dbReference>
<dbReference type="STRING" id="1210089.GCA_001613165_03731"/>
<dbReference type="RefSeq" id="WP_068021092.1">
    <property type="nucleotide sequence ID" value="NZ_QQAZ01000002.1"/>
</dbReference>
<protein>
    <submittedName>
        <fullName evidence="2">Nitroreductase</fullName>
    </submittedName>
</protein>
<evidence type="ECO:0000313" key="3">
    <source>
        <dbReference type="Proteomes" id="UP000255355"/>
    </source>
</evidence>
<reference evidence="2 3" key="1">
    <citation type="submission" date="2018-07" db="EMBL/GenBank/DDBJ databases">
        <title>Genomic Encyclopedia of Type Strains, Phase IV (KMG-IV): sequencing the most valuable type-strain genomes for metagenomic binning, comparative biology and taxonomic classification.</title>
        <authorList>
            <person name="Goeker M."/>
        </authorList>
    </citation>
    <scope>NUCLEOTIDE SEQUENCE [LARGE SCALE GENOMIC DNA]</scope>
    <source>
        <strain evidence="2 3">DSM 44952</strain>
    </source>
</reference>
<dbReference type="InterPro" id="IPR029479">
    <property type="entry name" value="Nitroreductase"/>
</dbReference>
<dbReference type="EMBL" id="QQAZ01000002">
    <property type="protein sequence ID" value="RDI54345.1"/>
    <property type="molecule type" value="Genomic_DNA"/>
</dbReference>
<sequence>MRVTDLLTTTRSFRRRLDLSRPVHREEVQDCLDIAVCAPSGSNRQPWRFLVVQDPQRRRGIAQYYRKGFEQNMSGRTPRPDQLADLASARHLAEHLHEVPVLVLVCAMGRPPGTDERMLASFYGSVYPAVWNLQLALHARGLGSCLTTAHLAYEREVAGLLGLPFDQVTQVALLPVARLRPGRDTAPPRRPAAEVTMWDRWES</sequence>
<organism evidence="2 3">
    <name type="scientific">Nocardia mexicana</name>
    <dbReference type="NCBI Taxonomy" id="279262"/>
    <lineage>
        <taxon>Bacteria</taxon>
        <taxon>Bacillati</taxon>
        <taxon>Actinomycetota</taxon>
        <taxon>Actinomycetes</taxon>
        <taxon>Mycobacteriales</taxon>
        <taxon>Nocardiaceae</taxon>
        <taxon>Nocardia</taxon>
    </lineage>
</organism>
<feature type="domain" description="Nitroreductase" evidence="1">
    <location>
        <begin position="11"/>
        <end position="173"/>
    </location>
</feature>
<name>A0A370HD62_9NOCA</name>
<dbReference type="GO" id="GO:0016491">
    <property type="term" value="F:oxidoreductase activity"/>
    <property type="evidence" value="ECO:0007669"/>
    <property type="project" value="InterPro"/>
</dbReference>